<reference evidence="2 3" key="1">
    <citation type="submission" date="2017-07" db="EMBL/GenBank/DDBJ databases">
        <title>Genome sequencing and assembly of Paenibacillus rigui.</title>
        <authorList>
            <person name="Mayilraj S."/>
        </authorList>
    </citation>
    <scope>NUCLEOTIDE SEQUENCE [LARGE SCALE GENOMIC DNA]</scope>
    <source>
        <strain evidence="2 3">JCM 16352</strain>
    </source>
</reference>
<dbReference type="AlphaFoldDB" id="A0A229UVQ1"/>
<proteinExistence type="predicted"/>
<keyword evidence="3" id="KW-1185">Reference proteome</keyword>
<dbReference type="OrthoDB" id="30295at2"/>
<evidence type="ECO:0000259" key="1">
    <source>
        <dbReference type="Pfam" id="PF10006"/>
    </source>
</evidence>
<organism evidence="2 3">
    <name type="scientific">Paenibacillus rigui</name>
    <dbReference type="NCBI Taxonomy" id="554312"/>
    <lineage>
        <taxon>Bacteria</taxon>
        <taxon>Bacillati</taxon>
        <taxon>Bacillota</taxon>
        <taxon>Bacilli</taxon>
        <taxon>Bacillales</taxon>
        <taxon>Paenibacillaceae</taxon>
        <taxon>Paenibacillus</taxon>
    </lineage>
</organism>
<dbReference type="Proteomes" id="UP000215509">
    <property type="component" value="Unassembled WGS sequence"/>
</dbReference>
<feature type="domain" description="DUF2249" evidence="1">
    <location>
        <begin position="10"/>
        <end position="78"/>
    </location>
</feature>
<dbReference type="InterPro" id="IPR018720">
    <property type="entry name" value="DUF2249"/>
</dbReference>
<evidence type="ECO:0000313" key="3">
    <source>
        <dbReference type="Proteomes" id="UP000215509"/>
    </source>
</evidence>
<name>A0A229UVQ1_9BACL</name>
<dbReference type="EMBL" id="NMQW01000004">
    <property type="protein sequence ID" value="OXM87606.1"/>
    <property type="molecule type" value="Genomic_DNA"/>
</dbReference>
<comment type="caution">
    <text evidence="2">The sequence shown here is derived from an EMBL/GenBank/DDBJ whole genome shotgun (WGS) entry which is preliminary data.</text>
</comment>
<dbReference type="Pfam" id="PF10006">
    <property type="entry name" value="DUF2249"/>
    <property type="match status" value="1"/>
</dbReference>
<sequence length="108" mass="12408">MKKQEPRIVELDVRPYLRQKLEPFKLIMDTVASLEPEDVFMMHALFKPTPLLGVMKVKGYAHKAEEMEEGYWIVAFARTDQAMDPLNALPLREFSKRDAPEEGLSDGS</sequence>
<evidence type="ECO:0000313" key="2">
    <source>
        <dbReference type="EMBL" id="OXM87606.1"/>
    </source>
</evidence>
<gene>
    <name evidence="2" type="ORF">CF651_04305</name>
</gene>
<accession>A0A229UVQ1</accession>
<protein>
    <recommendedName>
        <fullName evidence="1">DUF2249 domain-containing protein</fullName>
    </recommendedName>
</protein>